<dbReference type="Proteomes" id="UP001060085">
    <property type="component" value="Linkage Group LG07"/>
</dbReference>
<keyword evidence="2" id="KW-1185">Reference proteome</keyword>
<proteinExistence type="predicted"/>
<comment type="caution">
    <text evidence="1">The sequence shown here is derived from an EMBL/GenBank/DDBJ whole genome shotgun (WGS) entry which is preliminary data.</text>
</comment>
<evidence type="ECO:0000313" key="1">
    <source>
        <dbReference type="EMBL" id="KAI5655438.1"/>
    </source>
</evidence>
<reference evidence="2" key="1">
    <citation type="journal article" date="2023" name="Nat. Plants">
        <title>Single-cell RNA sequencing provides a high-resolution roadmap for understanding the multicellular compartmentation of specialized metabolism.</title>
        <authorList>
            <person name="Sun S."/>
            <person name="Shen X."/>
            <person name="Li Y."/>
            <person name="Li Y."/>
            <person name="Wang S."/>
            <person name="Li R."/>
            <person name="Zhang H."/>
            <person name="Shen G."/>
            <person name="Guo B."/>
            <person name="Wei J."/>
            <person name="Xu J."/>
            <person name="St-Pierre B."/>
            <person name="Chen S."/>
            <person name="Sun C."/>
        </authorList>
    </citation>
    <scope>NUCLEOTIDE SEQUENCE [LARGE SCALE GENOMIC DNA]</scope>
</reference>
<accession>A0ACC0A3G8</accession>
<name>A0ACC0A3G8_CATRO</name>
<gene>
    <name evidence="1" type="ORF">M9H77_32625</name>
</gene>
<organism evidence="1 2">
    <name type="scientific">Catharanthus roseus</name>
    <name type="common">Madagascar periwinkle</name>
    <name type="synonym">Vinca rosea</name>
    <dbReference type="NCBI Taxonomy" id="4058"/>
    <lineage>
        <taxon>Eukaryota</taxon>
        <taxon>Viridiplantae</taxon>
        <taxon>Streptophyta</taxon>
        <taxon>Embryophyta</taxon>
        <taxon>Tracheophyta</taxon>
        <taxon>Spermatophyta</taxon>
        <taxon>Magnoliopsida</taxon>
        <taxon>eudicotyledons</taxon>
        <taxon>Gunneridae</taxon>
        <taxon>Pentapetalae</taxon>
        <taxon>asterids</taxon>
        <taxon>lamiids</taxon>
        <taxon>Gentianales</taxon>
        <taxon>Apocynaceae</taxon>
        <taxon>Rauvolfioideae</taxon>
        <taxon>Vinceae</taxon>
        <taxon>Catharanthinae</taxon>
        <taxon>Catharanthus</taxon>
    </lineage>
</organism>
<protein>
    <submittedName>
        <fullName evidence="1">Uncharacterized protein</fullName>
    </submittedName>
</protein>
<sequence>MKRLAAPAAAGFSTIKTLVQQKLYIEALRTSIALPNPNLDFTDALYANDSDIVVFNSILSGLARFGQFEPCFMFFNQLRQKGLKPDVYTLSSLIKASDTIEHNGMAHGLSIKMGLVQNVFLISGLVENYLKNGLLSSAEKCFEESSCLDYVVWTAMINGYIWNNKFDKAKELFKEMRGIGLDLNGFTLTCLLTGVLDAKEGQQIQGFSKKTGFLSGRSLYLHNAIMNMYSRCGYQSDAIKVFDEIPDHRCCFLDREDRGGFLSIE</sequence>
<evidence type="ECO:0000313" key="2">
    <source>
        <dbReference type="Proteomes" id="UP001060085"/>
    </source>
</evidence>
<dbReference type="EMBL" id="CM044707">
    <property type="protein sequence ID" value="KAI5655438.1"/>
    <property type="molecule type" value="Genomic_DNA"/>
</dbReference>